<feature type="compositionally biased region" description="Basic and acidic residues" evidence="1">
    <location>
        <begin position="596"/>
        <end position="606"/>
    </location>
</feature>
<reference evidence="2" key="1">
    <citation type="submission" date="2021-01" db="EMBL/GenBank/DDBJ databases">
        <authorList>
            <person name="Corre E."/>
            <person name="Pelletier E."/>
            <person name="Niang G."/>
            <person name="Scheremetjew M."/>
            <person name="Finn R."/>
            <person name="Kale V."/>
            <person name="Holt S."/>
            <person name="Cochrane G."/>
            <person name="Meng A."/>
            <person name="Brown T."/>
            <person name="Cohen L."/>
        </authorList>
    </citation>
    <scope>NUCLEOTIDE SEQUENCE</scope>
    <source>
        <strain evidence="2">CCMP 410</strain>
    </source>
</reference>
<feature type="region of interest" description="Disordered" evidence="1">
    <location>
        <begin position="346"/>
        <end position="404"/>
    </location>
</feature>
<feature type="region of interest" description="Disordered" evidence="1">
    <location>
        <begin position="118"/>
        <end position="151"/>
    </location>
</feature>
<feature type="region of interest" description="Disordered" evidence="1">
    <location>
        <begin position="677"/>
        <end position="718"/>
    </location>
</feature>
<protein>
    <submittedName>
        <fullName evidence="2">Uncharacterized protein</fullName>
    </submittedName>
</protein>
<feature type="compositionally biased region" description="Polar residues" evidence="1">
    <location>
        <begin position="1522"/>
        <end position="1559"/>
    </location>
</feature>
<organism evidence="2">
    <name type="scientific">Grammatophora oceanica</name>
    <dbReference type="NCBI Taxonomy" id="210454"/>
    <lineage>
        <taxon>Eukaryota</taxon>
        <taxon>Sar</taxon>
        <taxon>Stramenopiles</taxon>
        <taxon>Ochrophyta</taxon>
        <taxon>Bacillariophyta</taxon>
        <taxon>Fragilariophyceae</taxon>
        <taxon>Fragilariophycidae</taxon>
        <taxon>Rhabdonematales</taxon>
        <taxon>Grammatophoraceae</taxon>
        <taxon>Grammatophora</taxon>
    </lineage>
</organism>
<feature type="compositionally biased region" description="Polar residues" evidence="1">
    <location>
        <begin position="919"/>
        <end position="939"/>
    </location>
</feature>
<feature type="region of interest" description="Disordered" evidence="1">
    <location>
        <begin position="732"/>
        <end position="756"/>
    </location>
</feature>
<evidence type="ECO:0000313" key="2">
    <source>
        <dbReference type="EMBL" id="CAD9289609.1"/>
    </source>
</evidence>
<feature type="compositionally biased region" description="Polar residues" evidence="1">
    <location>
        <begin position="734"/>
        <end position="749"/>
    </location>
</feature>
<feature type="compositionally biased region" description="Polar residues" evidence="1">
    <location>
        <begin position="953"/>
        <end position="967"/>
    </location>
</feature>
<feature type="compositionally biased region" description="Acidic residues" evidence="1">
    <location>
        <begin position="125"/>
        <end position="141"/>
    </location>
</feature>
<feature type="region of interest" description="Disordered" evidence="1">
    <location>
        <begin position="457"/>
        <end position="488"/>
    </location>
</feature>
<feature type="compositionally biased region" description="Basic and acidic residues" evidence="1">
    <location>
        <begin position="253"/>
        <end position="266"/>
    </location>
</feature>
<feature type="compositionally biased region" description="Basic residues" evidence="1">
    <location>
        <begin position="798"/>
        <end position="816"/>
    </location>
</feature>
<feature type="region of interest" description="Disordered" evidence="1">
    <location>
        <begin position="768"/>
        <end position="821"/>
    </location>
</feature>
<feature type="compositionally biased region" description="Polar residues" evidence="1">
    <location>
        <begin position="1434"/>
        <end position="1444"/>
    </location>
</feature>
<feature type="region of interest" description="Disordered" evidence="1">
    <location>
        <begin position="1517"/>
        <end position="1593"/>
    </location>
</feature>
<dbReference type="EMBL" id="HBGK01031143">
    <property type="protein sequence ID" value="CAD9289609.1"/>
    <property type="molecule type" value="Transcribed_RNA"/>
</dbReference>
<feature type="compositionally biased region" description="Polar residues" evidence="1">
    <location>
        <begin position="1467"/>
        <end position="1488"/>
    </location>
</feature>
<feature type="compositionally biased region" description="Basic residues" evidence="1">
    <location>
        <begin position="369"/>
        <end position="378"/>
    </location>
</feature>
<feature type="region of interest" description="Disordered" evidence="1">
    <location>
        <begin position="568"/>
        <end position="621"/>
    </location>
</feature>
<name>A0A7S1V6J2_9STRA</name>
<evidence type="ECO:0000256" key="1">
    <source>
        <dbReference type="SAM" id="MobiDB-lite"/>
    </source>
</evidence>
<proteinExistence type="predicted"/>
<feature type="compositionally biased region" description="Low complexity" evidence="1">
    <location>
        <begin position="704"/>
        <end position="716"/>
    </location>
</feature>
<feature type="compositionally biased region" description="Low complexity" evidence="1">
    <location>
        <begin position="388"/>
        <end position="403"/>
    </location>
</feature>
<feature type="compositionally biased region" description="Basic and acidic residues" evidence="1">
    <location>
        <begin position="877"/>
        <end position="892"/>
    </location>
</feature>
<sequence length="1593" mass="172992">MMTSSAATTTNALVHHPLHQQHHDHHLIAAEWEQQQGVELELCHSTSCSGTPTIIEEVTPTVEDDDERSNAESSTAEELDLMMMKYFSKGSFVDDSGASLHNVGKNIDETIARIEQASSTVGQEEKDEDEHDDEHDDDVYDEQLRSSSSLSAGITRHTISVNQLYSKPSSSSDELLKSASQPLESFAARLPSVFPYISPTPSMELLTTPVSTILTTPQPSRQTNKQALNNALEAPASAGYGVSVWMAALRRDAAKKQQEQEQKKQESSSSASDASSLDSDEELEQWALQIRSEIRQTEMMELAMEAEKAAELGHERFSCHPSTYGSMEEQDPAEDKIEAAQSFPCCPTKQASSKTLGSLSEHAPSNGLRRLRLRRHHTYSVGERRVASSSTTSSSPFQTTPSSIVVTPRLGSRTKKRLRVMALRNIDEVIPSMENLHMHLQTHLHLAGVDTSSIDPSLLTPYDGTSSPSPKSPQDTRSPVGSNTSDGSMSRIGFLKKFAGWVSTTASKDSGIVETPSKDDDSLEVMIDDSIDSEEAYDVGNTLADHNTQLPARGLDKAPSIRVPKGLILPDEDHFDDEFDVDSRPCPRKKQTASQHRKDSTSEGDHVLGGSGNTDLTSKTTSTSLSSAMASTTTAAVESSNDAVVAPPFLTPVLLSFSEAEAAAKAANNAGDAAVNENLDLPNFTPMTPDGPVHNYPRSDPGAQQQQPPSPSLDLPNLFITPIRLRGIRERRSGMQSVGRSNLSWQKDSVLSKKKSPTSLNDVFLIEHPSSTEHDDADDEVDDKEQNSKSNSGGGLASRRKKRRRRPQLHSRPRRKSLGDIVVEATSTSQECSMQSPEFNVEDLDTNRSLPEAVQLPLALRQLAPPSILPSASNLSMERRDNSKEMSPHVQKETGGPQGGKKDLSKLFQGMKLSDMAKNGSSSTDEQQQRQRNNLQSTPLAELVLPALAIDSDQGTENLSSVETTPVTEGGSIQDPSMCLQESMVETCLSPEQDDYLHPASLDDIGEKQLIPELAESRDEDATTPVDGKCREKECCSSNEESEGFETVDVLASILNDKLSPLVEPNKSREVNDCDGHNSTDTSVEGSNIVVNLEASFVESSILEVSRNSGISSLEKSFNLESTGQPVRTTPDSFDAWQAASKQAASVHAPPRKQESTTEDSIVCSETPLPKTEESSALVESSNMLDTLECTTSTFDCKGSFQLHHRRNLTAAAILDTFNVCGAHRRVTSCPDLADPALLGVDEPLTSPMSPSSVEDIKRSAEKRSRLEGAGCMSDMSHSESLAAAMEVFGRLSPPAKRREVEIDEKVSRALAISQQDNHEFLKNYLFCSKQAEQEEEEAIDVTTNRDTVRFCAAEACGPNTENLGDFCASFSTLMNSASSLFPASSSSQQQTGRHLIGLNAGNPYAHAEPDTWFEAATEKFDGAIERWVGGGSNQNHFQNSNFEAPSHAMKTPQSARRKTMAAETPRGSNLALNGSNPQSETSSTRQFSGLRRQPARMHDLTDKQFQLIYGMSREEYEERSASGSRGSLSQNPSWGGSAAPTLSESKSWRSNTGSTSSAPGPPANLQVPRSHSNLSNDQSHGPSTKVCLATPT</sequence>
<feature type="compositionally biased region" description="Polar residues" evidence="1">
    <location>
        <begin position="463"/>
        <end position="488"/>
    </location>
</feature>
<feature type="region of interest" description="Disordered" evidence="1">
    <location>
        <begin position="1139"/>
        <end position="1176"/>
    </location>
</feature>
<feature type="compositionally biased region" description="Polar residues" evidence="1">
    <location>
        <begin position="1568"/>
        <end position="1583"/>
    </location>
</feature>
<feature type="compositionally biased region" description="Polar residues" evidence="1">
    <location>
        <begin position="349"/>
        <end position="358"/>
    </location>
</feature>
<feature type="region of interest" description="Disordered" evidence="1">
    <location>
        <begin position="1063"/>
        <end position="1085"/>
    </location>
</feature>
<feature type="region of interest" description="Disordered" evidence="1">
    <location>
        <begin position="952"/>
        <end position="973"/>
    </location>
</feature>
<feature type="region of interest" description="Disordered" evidence="1">
    <location>
        <begin position="1427"/>
        <end position="1504"/>
    </location>
</feature>
<feature type="region of interest" description="Disordered" evidence="1">
    <location>
        <begin position="253"/>
        <end position="282"/>
    </location>
</feature>
<feature type="region of interest" description="Disordered" evidence="1">
    <location>
        <begin position="868"/>
        <end position="939"/>
    </location>
</feature>
<feature type="compositionally biased region" description="Low complexity" evidence="1">
    <location>
        <begin position="267"/>
        <end position="277"/>
    </location>
</feature>
<accession>A0A7S1V6J2</accession>
<feature type="compositionally biased region" description="Basic and acidic residues" evidence="1">
    <location>
        <begin position="1066"/>
        <end position="1078"/>
    </location>
</feature>
<gene>
    <name evidence="2" type="ORF">GOCE00092_LOCUS16240</name>
</gene>